<feature type="region of interest" description="Disordered" evidence="1">
    <location>
        <begin position="145"/>
        <end position="164"/>
    </location>
</feature>
<evidence type="ECO:0000313" key="3">
    <source>
        <dbReference type="Proteomes" id="UP000637774"/>
    </source>
</evidence>
<gene>
    <name evidence="2" type="ORF">GCM10011495_40240</name>
</gene>
<keyword evidence="3" id="KW-1185">Reference proteome</keyword>
<dbReference type="EMBL" id="BMGY01000080">
    <property type="protein sequence ID" value="GGH91652.1"/>
    <property type="molecule type" value="Genomic_DNA"/>
</dbReference>
<evidence type="ECO:0000256" key="1">
    <source>
        <dbReference type="SAM" id="MobiDB-lite"/>
    </source>
</evidence>
<name>A0ABQ2AHP1_9BACT</name>
<protein>
    <submittedName>
        <fullName evidence="2">Uncharacterized protein</fullName>
    </submittedName>
</protein>
<organism evidence="2 3">
    <name type="scientific">Hymenobacter frigidus</name>
    <dbReference type="NCBI Taxonomy" id="1524095"/>
    <lineage>
        <taxon>Bacteria</taxon>
        <taxon>Pseudomonadati</taxon>
        <taxon>Bacteroidota</taxon>
        <taxon>Cytophagia</taxon>
        <taxon>Cytophagales</taxon>
        <taxon>Hymenobacteraceae</taxon>
        <taxon>Hymenobacter</taxon>
    </lineage>
</organism>
<comment type="caution">
    <text evidence="2">The sequence shown here is derived from an EMBL/GenBank/DDBJ whole genome shotgun (WGS) entry which is preliminary data.</text>
</comment>
<evidence type="ECO:0000313" key="2">
    <source>
        <dbReference type="EMBL" id="GGH91652.1"/>
    </source>
</evidence>
<proteinExistence type="predicted"/>
<reference evidence="3" key="1">
    <citation type="journal article" date="2019" name="Int. J. Syst. Evol. Microbiol.">
        <title>The Global Catalogue of Microorganisms (GCM) 10K type strain sequencing project: providing services to taxonomists for standard genome sequencing and annotation.</title>
        <authorList>
            <consortium name="The Broad Institute Genomics Platform"/>
            <consortium name="The Broad Institute Genome Sequencing Center for Infectious Disease"/>
            <person name="Wu L."/>
            <person name="Ma J."/>
        </authorList>
    </citation>
    <scope>NUCLEOTIDE SEQUENCE [LARGE SCALE GENOMIC DNA]</scope>
    <source>
        <strain evidence="3">CGMCC 1.14966</strain>
    </source>
</reference>
<sequence length="164" mass="18304">MRFGSMLSAQAAAWVERLCSDRRKASARKAALWVRRLLGFGVSSMMKERYHPVLAGFTRPPQLRENRRTVPIYFEEPGGSVTMTGGTGGKESTRRMFPQVGATMSLRWCTVYIKIHVGATALRNQNRFHHACTLLLNKERAEESPGRAGYAMFEPDAADARGSP</sequence>
<dbReference type="Proteomes" id="UP000637774">
    <property type="component" value="Unassembled WGS sequence"/>
</dbReference>
<accession>A0ABQ2AHP1</accession>